<reference evidence="3" key="1">
    <citation type="submission" date="2021-06" db="EMBL/GenBank/DDBJ databases">
        <authorList>
            <consortium name="Wellcome Sanger Institute Data Sharing"/>
        </authorList>
    </citation>
    <scope>NUCLEOTIDE SEQUENCE [LARGE SCALE GENOMIC DNA]</scope>
</reference>
<dbReference type="Gene3D" id="3.80.10.10">
    <property type="entry name" value="Ribonuclease Inhibitor"/>
    <property type="match status" value="2"/>
</dbReference>
<proteinExistence type="predicted"/>
<dbReference type="Proteomes" id="UP000694620">
    <property type="component" value="Chromosome 1"/>
</dbReference>
<keyword evidence="2" id="KW-0677">Repeat</keyword>
<reference evidence="3" key="3">
    <citation type="submission" date="2025-09" db="UniProtKB">
        <authorList>
            <consortium name="Ensembl"/>
        </authorList>
    </citation>
    <scope>IDENTIFICATION</scope>
</reference>
<dbReference type="Pfam" id="PF13516">
    <property type="entry name" value="LRR_6"/>
    <property type="match status" value="4"/>
</dbReference>
<dbReference type="InterPro" id="IPR001611">
    <property type="entry name" value="Leu-rich_rpt"/>
</dbReference>
<dbReference type="InterPro" id="IPR032675">
    <property type="entry name" value="LRR_dom_sf"/>
</dbReference>
<dbReference type="Ensembl" id="ENSECRT00000003244.1">
    <property type="protein sequence ID" value="ENSECRP00000003190.1"/>
    <property type="gene ID" value="ENSECRG00000002033.1"/>
</dbReference>
<organism evidence="3 4">
    <name type="scientific">Erpetoichthys calabaricus</name>
    <name type="common">Rope fish</name>
    <name type="synonym">Calamoichthys calabaricus</name>
    <dbReference type="NCBI Taxonomy" id="27687"/>
    <lineage>
        <taxon>Eukaryota</taxon>
        <taxon>Metazoa</taxon>
        <taxon>Chordata</taxon>
        <taxon>Craniata</taxon>
        <taxon>Vertebrata</taxon>
        <taxon>Euteleostomi</taxon>
        <taxon>Actinopterygii</taxon>
        <taxon>Polypteriformes</taxon>
        <taxon>Polypteridae</taxon>
        <taxon>Erpetoichthys</taxon>
    </lineage>
</organism>
<evidence type="ECO:0000313" key="4">
    <source>
        <dbReference type="Proteomes" id="UP000694620"/>
    </source>
</evidence>
<sequence length="343" mass="37518">MNSVSNKENKKTEIKLDHSMADCTVSCETGVVELSFNVLYINRAIPSVSLCLHFLSPLCHRLSQCKLTSGCCEGLSLALSAAHSHLTELKLSDNNLEDSGVRLLCEGLKNPNCKLETFRLSSCGLTAGCGAPLSLGLSAEHSRLTELVLGNNNLGDSGVKLLYEGLRNKNCKLEKRVLSDEHSHLTELWLGYNKLEDLGVVLLCEGLRNKSSEFTVCHLGIVGTHPHLHSCYFTSGCCTILSLSLSAKHSQLKKIWLNNNDLHDNGVHLLCEGLRDKNCKIEKLGLTQCGLTSGCCEDLSSTLSAEQSHLTELYLNNNDLVDLGVHLLSEGLMNKNCKLEKLE</sequence>
<dbReference type="InterPro" id="IPR051261">
    <property type="entry name" value="NLR"/>
</dbReference>
<dbReference type="SUPFAM" id="SSF52047">
    <property type="entry name" value="RNI-like"/>
    <property type="match status" value="1"/>
</dbReference>
<evidence type="ECO:0000256" key="1">
    <source>
        <dbReference type="ARBA" id="ARBA00022614"/>
    </source>
</evidence>
<dbReference type="PROSITE" id="PS51450">
    <property type="entry name" value="LRR"/>
    <property type="match status" value="1"/>
</dbReference>
<dbReference type="SMART" id="SM00368">
    <property type="entry name" value="LRR_RI"/>
    <property type="match status" value="7"/>
</dbReference>
<keyword evidence="4" id="KW-1185">Reference proteome</keyword>
<evidence type="ECO:0000256" key="2">
    <source>
        <dbReference type="ARBA" id="ARBA00022737"/>
    </source>
</evidence>
<dbReference type="PANTHER" id="PTHR24106">
    <property type="entry name" value="NACHT, LRR AND CARD DOMAINS-CONTAINING"/>
    <property type="match status" value="1"/>
</dbReference>
<evidence type="ECO:0000313" key="3">
    <source>
        <dbReference type="Ensembl" id="ENSECRP00000003190.1"/>
    </source>
</evidence>
<protein>
    <submittedName>
        <fullName evidence="3">Uncharacterized protein</fullName>
    </submittedName>
</protein>
<dbReference type="GeneTree" id="ENSGT00940000160873"/>
<keyword evidence="1" id="KW-0433">Leucine-rich repeat</keyword>
<name>A0A8C4RK76_ERPCA</name>
<dbReference type="AlphaFoldDB" id="A0A8C4RK76"/>
<reference evidence="3" key="2">
    <citation type="submission" date="2025-08" db="UniProtKB">
        <authorList>
            <consortium name="Ensembl"/>
        </authorList>
    </citation>
    <scope>IDENTIFICATION</scope>
</reference>
<accession>A0A8C4RK76</accession>